<keyword evidence="1" id="KW-0812">Transmembrane</keyword>
<feature type="transmembrane region" description="Helical" evidence="1">
    <location>
        <begin position="32"/>
        <end position="50"/>
    </location>
</feature>
<dbReference type="STRING" id="1801997.A3J64_00205"/>
<sequence>MGMKIISKIIGGIFVFVGSIFLFLSAPLDSNLLFSLGAFIAIVGILNFCIHIKKGGELDGLW</sequence>
<organism evidence="2 3">
    <name type="scientific">Candidatus Portnoybacteria bacterium RIFCSPHIGHO2_12_FULL_38_9</name>
    <dbReference type="NCBI Taxonomy" id="1801997"/>
    <lineage>
        <taxon>Bacteria</taxon>
        <taxon>Candidatus Portnoyibacteriota</taxon>
    </lineage>
</organism>
<evidence type="ECO:0000256" key="1">
    <source>
        <dbReference type="SAM" id="Phobius"/>
    </source>
</evidence>
<keyword evidence="1" id="KW-0472">Membrane</keyword>
<keyword evidence="1" id="KW-1133">Transmembrane helix</keyword>
<name>A0A1G2FDP1_9BACT</name>
<gene>
    <name evidence="2" type="ORF">A3J64_00205</name>
</gene>
<evidence type="ECO:0000313" key="3">
    <source>
        <dbReference type="Proteomes" id="UP000177061"/>
    </source>
</evidence>
<feature type="transmembrane region" description="Helical" evidence="1">
    <location>
        <begin position="9"/>
        <end position="26"/>
    </location>
</feature>
<accession>A0A1G2FDP1</accession>
<evidence type="ECO:0000313" key="2">
    <source>
        <dbReference type="EMBL" id="OGZ36174.1"/>
    </source>
</evidence>
<protein>
    <submittedName>
        <fullName evidence="2">Uncharacterized protein</fullName>
    </submittedName>
</protein>
<dbReference type="AlphaFoldDB" id="A0A1G2FDP1"/>
<dbReference type="Proteomes" id="UP000177061">
    <property type="component" value="Unassembled WGS sequence"/>
</dbReference>
<proteinExistence type="predicted"/>
<reference evidence="2 3" key="1">
    <citation type="journal article" date="2016" name="Nat. Commun.">
        <title>Thousands of microbial genomes shed light on interconnected biogeochemical processes in an aquifer system.</title>
        <authorList>
            <person name="Anantharaman K."/>
            <person name="Brown C.T."/>
            <person name="Hug L.A."/>
            <person name="Sharon I."/>
            <person name="Castelle C.J."/>
            <person name="Probst A.J."/>
            <person name="Thomas B.C."/>
            <person name="Singh A."/>
            <person name="Wilkins M.J."/>
            <person name="Karaoz U."/>
            <person name="Brodie E.L."/>
            <person name="Williams K.H."/>
            <person name="Hubbard S.S."/>
            <person name="Banfield J.F."/>
        </authorList>
    </citation>
    <scope>NUCLEOTIDE SEQUENCE [LARGE SCALE GENOMIC DNA]</scope>
</reference>
<dbReference type="EMBL" id="MHNB01000030">
    <property type="protein sequence ID" value="OGZ36174.1"/>
    <property type="molecule type" value="Genomic_DNA"/>
</dbReference>
<comment type="caution">
    <text evidence="2">The sequence shown here is derived from an EMBL/GenBank/DDBJ whole genome shotgun (WGS) entry which is preliminary data.</text>
</comment>